<keyword evidence="2" id="KW-1185">Reference proteome</keyword>
<evidence type="ECO:0000313" key="1">
    <source>
        <dbReference type="EMBL" id="SHH62096.1"/>
    </source>
</evidence>
<protein>
    <submittedName>
        <fullName evidence="1">Uncharacterized protein</fullName>
    </submittedName>
</protein>
<dbReference type="STRING" id="299255.SAMN02745129_2561"/>
<dbReference type="EMBL" id="FQXG01000003">
    <property type="protein sequence ID" value="SHH62096.1"/>
    <property type="molecule type" value="Genomic_DNA"/>
</dbReference>
<dbReference type="Proteomes" id="UP000184268">
    <property type="component" value="Unassembled WGS sequence"/>
</dbReference>
<gene>
    <name evidence="1" type="ORF">SAMN02745129_2561</name>
</gene>
<accession>A0A1M5UGZ4</accession>
<proteinExistence type="predicted"/>
<reference evidence="2" key="1">
    <citation type="submission" date="2016-11" db="EMBL/GenBank/DDBJ databases">
        <authorList>
            <person name="Varghese N."/>
            <person name="Submissions S."/>
        </authorList>
    </citation>
    <scope>NUCLEOTIDE SEQUENCE [LARGE SCALE GENOMIC DNA]</scope>
    <source>
        <strain evidence="2">DSM 16917</strain>
    </source>
</reference>
<dbReference type="RefSeq" id="WP_067655170.1">
    <property type="nucleotide sequence ID" value="NZ_FQXG01000003.1"/>
</dbReference>
<organism evidence="1 2">
    <name type="scientific">Ferrimonas marina</name>
    <dbReference type="NCBI Taxonomy" id="299255"/>
    <lineage>
        <taxon>Bacteria</taxon>
        <taxon>Pseudomonadati</taxon>
        <taxon>Pseudomonadota</taxon>
        <taxon>Gammaproteobacteria</taxon>
        <taxon>Alteromonadales</taxon>
        <taxon>Ferrimonadaceae</taxon>
        <taxon>Ferrimonas</taxon>
    </lineage>
</organism>
<dbReference type="AlphaFoldDB" id="A0A1M5UGZ4"/>
<name>A0A1M5UGZ4_9GAMM</name>
<sequence>MNRSQCVLQLAIAWCLNRDPESVTQVFGRQIAHPSSFDVLTFTKAAVEKALTTYGTEVARDGSFEMIKANGDVLQMLSFLTQRIAGVSSADGTTYIGAHDAECIILKETGLTWRGSQIQPFVFAEEELGRHSDWKINRDKGIIDLAIGGAVRMDSDQVQLVIRIA</sequence>
<evidence type="ECO:0000313" key="2">
    <source>
        <dbReference type="Proteomes" id="UP000184268"/>
    </source>
</evidence>